<comment type="catalytic activity">
    <reaction evidence="7 8">
        <text>L-aspartate + 2-oxoglutarate = oxaloacetate + L-glutamate</text>
        <dbReference type="Rhea" id="RHEA:21824"/>
        <dbReference type="ChEBI" id="CHEBI:16452"/>
        <dbReference type="ChEBI" id="CHEBI:16810"/>
        <dbReference type="ChEBI" id="CHEBI:29985"/>
        <dbReference type="ChEBI" id="CHEBI:29991"/>
        <dbReference type="EC" id="2.6.1.1"/>
    </reaction>
</comment>
<dbReference type="EC" id="2.6.1.1" evidence="8"/>
<dbReference type="PANTHER" id="PTHR11879">
    <property type="entry name" value="ASPARTATE AMINOTRANSFERASE"/>
    <property type="match status" value="1"/>
</dbReference>
<keyword evidence="5 8" id="KW-0808">Transferase</keyword>
<comment type="cofactor">
    <cofactor evidence="1">
        <name>pyridoxal 5'-phosphate</name>
        <dbReference type="ChEBI" id="CHEBI:597326"/>
    </cofactor>
</comment>
<accession>A0ABQ7GS66</accession>
<dbReference type="InterPro" id="IPR000796">
    <property type="entry name" value="Asp_trans"/>
</dbReference>
<evidence type="ECO:0000256" key="7">
    <source>
        <dbReference type="ARBA" id="ARBA00049185"/>
    </source>
</evidence>
<evidence type="ECO:0000256" key="4">
    <source>
        <dbReference type="ARBA" id="ARBA00022576"/>
    </source>
</evidence>
<evidence type="ECO:0000313" key="10">
    <source>
        <dbReference type="EMBL" id="KAF5837449.1"/>
    </source>
</evidence>
<reference evidence="10" key="1">
    <citation type="submission" date="2017-08" db="EMBL/GenBank/DDBJ databases">
        <authorList>
            <person name="Polle J.E."/>
            <person name="Barry K."/>
            <person name="Cushman J."/>
            <person name="Schmutz J."/>
            <person name="Tran D."/>
            <person name="Hathwaick L.T."/>
            <person name="Yim W.C."/>
            <person name="Jenkins J."/>
            <person name="Mckie-Krisberg Z.M."/>
            <person name="Prochnik S."/>
            <person name="Lindquist E."/>
            <person name="Dockter R.B."/>
            <person name="Adam C."/>
            <person name="Molina H."/>
            <person name="Bunkerborg J."/>
            <person name="Jin E."/>
            <person name="Buchheim M."/>
            <person name="Magnuson J."/>
        </authorList>
    </citation>
    <scope>NUCLEOTIDE SEQUENCE</scope>
    <source>
        <strain evidence="10">CCAP 19/18</strain>
    </source>
</reference>
<comment type="miscellaneous">
    <text evidence="8">In eukaryotes there are cytoplasmic, mitochondrial and chloroplastic isozymes.</text>
</comment>
<dbReference type="SUPFAM" id="SSF53383">
    <property type="entry name" value="PLP-dependent transferases"/>
    <property type="match status" value="1"/>
</dbReference>
<dbReference type="InterPro" id="IPR004839">
    <property type="entry name" value="Aminotransferase_I/II_large"/>
</dbReference>
<dbReference type="InterPro" id="IPR015422">
    <property type="entry name" value="PyrdxlP-dep_Trfase_small"/>
</dbReference>
<dbReference type="Pfam" id="PF00155">
    <property type="entry name" value="Aminotran_1_2"/>
    <property type="match status" value="1"/>
</dbReference>
<dbReference type="Gene3D" id="3.40.640.10">
    <property type="entry name" value="Type I PLP-dependent aspartate aminotransferase-like (Major domain)"/>
    <property type="match status" value="1"/>
</dbReference>
<evidence type="ECO:0000313" key="11">
    <source>
        <dbReference type="Proteomes" id="UP000815325"/>
    </source>
</evidence>
<dbReference type="Proteomes" id="UP000815325">
    <property type="component" value="Unassembled WGS sequence"/>
</dbReference>
<dbReference type="InterPro" id="IPR015424">
    <property type="entry name" value="PyrdxlP-dep_Trfase"/>
</dbReference>
<evidence type="ECO:0000256" key="1">
    <source>
        <dbReference type="ARBA" id="ARBA00001933"/>
    </source>
</evidence>
<evidence type="ECO:0000256" key="6">
    <source>
        <dbReference type="ARBA" id="ARBA00022898"/>
    </source>
</evidence>
<comment type="subunit">
    <text evidence="3 8">Homodimer.</text>
</comment>
<evidence type="ECO:0000256" key="2">
    <source>
        <dbReference type="ARBA" id="ARBA00007441"/>
    </source>
</evidence>
<dbReference type="PANTHER" id="PTHR11879:SF54">
    <property type="entry name" value="ASPARTATE AMINOTRANSFERASE, MITOCHONDRIAL"/>
    <property type="match status" value="1"/>
</dbReference>
<organism evidence="10 11">
    <name type="scientific">Dunaliella salina</name>
    <name type="common">Green alga</name>
    <name type="synonym">Protococcus salinus</name>
    <dbReference type="NCBI Taxonomy" id="3046"/>
    <lineage>
        <taxon>Eukaryota</taxon>
        <taxon>Viridiplantae</taxon>
        <taxon>Chlorophyta</taxon>
        <taxon>core chlorophytes</taxon>
        <taxon>Chlorophyceae</taxon>
        <taxon>CS clade</taxon>
        <taxon>Chlamydomonadales</taxon>
        <taxon>Dunaliellaceae</taxon>
        <taxon>Dunaliella</taxon>
    </lineage>
</organism>
<evidence type="ECO:0000256" key="8">
    <source>
        <dbReference type="RuleBase" id="RU000480"/>
    </source>
</evidence>
<evidence type="ECO:0000259" key="9">
    <source>
        <dbReference type="Pfam" id="PF00155"/>
    </source>
</evidence>
<comment type="caution">
    <text evidence="10">The sequence shown here is derived from an EMBL/GenBank/DDBJ whole genome shotgun (WGS) entry which is preliminary data.</text>
</comment>
<evidence type="ECO:0000256" key="3">
    <source>
        <dbReference type="ARBA" id="ARBA00011738"/>
    </source>
</evidence>
<keyword evidence="4 8" id="KW-0032">Aminotransferase</keyword>
<name>A0ABQ7GS66_DUNSA</name>
<feature type="domain" description="Aminotransferase class I/classII large" evidence="9">
    <location>
        <begin position="57"/>
        <end position="234"/>
    </location>
</feature>
<proteinExistence type="inferred from homology"/>
<keyword evidence="6" id="KW-0663">Pyridoxal phosphate</keyword>
<dbReference type="GO" id="GO:0016740">
    <property type="term" value="F:transferase activity"/>
    <property type="evidence" value="ECO:0007669"/>
    <property type="project" value="UniProtKB-KW"/>
</dbReference>
<dbReference type="InterPro" id="IPR004838">
    <property type="entry name" value="NHTrfase_class1_PyrdxlP-BS"/>
</dbReference>
<dbReference type="EMBL" id="MU069615">
    <property type="protein sequence ID" value="KAF5837449.1"/>
    <property type="molecule type" value="Genomic_DNA"/>
</dbReference>
<keyword evidence="11" id="KW-1185">Reference proteome</keyword>
<protein>
    <recommendedName>
        <fullName evidence="8">Aspartate aminotransferase</fullName>
        <ecNumber evidence="8">2.6.1.1</ecNumber>
    </recommendedName>
</protein>
<dbReference type="Gene3D" id="3.90.1150.10">
    <property type="entry name" value="Aspartate Aminotransferase, domain 1"/>
    <property type="match status" value="1"/>
</dbReference>
<dbReference type="PROSITE" id="PS00105">
    <property type="entry name" value="AA_TRANSFER_CLASS_1"/>
    <property type="match status" value="1"/>
</dbReference>
<dbReference type="InterPro" id="IPR015421">
    <property type="entry name" value="PyrdxlP-dep_Trfase_major"/>
</dbReference>
<dbReference type="PRINTS" id="PR00799">
    <property type="entry name" value="TRANSAMINASE"/>
</dbReference>
<evidence type="ECO:0000256" key="5">
    <source>
        <dbReference type="ARBA" id="ARBA00022679"/>
    </source>
</evidence>
<sequence length="242" mass="27146">MTHFLILGHAHAFHQGFPRSDCERDAKAIQTFMLMSNDSPFAIPTYRSACSALSPKGFASGDCERDAKAIRIFLDDGHQLGCSQSYAKNMGLYGQRVGAFSIVTGSKKEAAAVESQMKNIARPMYSNPPLHGALLVTKILQEPALKNLWYDEVKMMAHRIILMRSVLRKNLEELNSPWKWNHITDQIGMFAYSGLSPEHVDKLAQQHSIYMTRNGRISMAGITSKNVNRLSEAIHHVICEKK</sequence>
<gene>
    <name evidence="10" type="ORF">DUNSADRAFT_4365</name>
</gene>
<comment type="similarity">
    <text evidence="2">Belongs to the class-I pyridoxal-phosphate-dependent aminotransferase family.</text>
</comment>